<evidence type="ECO:0000256" key="15">
    <source>
        <dbReference type="ARBA" id="ARBA00023323"/>
    </source>
</evidence>
<keyword evidence="3 16" id="KW-1048">Host nucleus</keyword>
<reference evidence="18" key="1">
    <citation type="journal article" date="2018" name="Nat. Med.">
        <title>Expanded skin virome in DOCK8-deficient patients.</title>
        <authorList>
            <consortium name="NISC Comparative Sequencing Program"/>
            <person name="Tirosh O."/>
            <person name="Conlan S."/>
            <person name="Deming C."/>
            <person name="Lee-Lin S.Q."/>
            <person name="Huang X."/>
            <person name="Su H.C."/>
            <person name="Freeman A.F."/>
            <person name="Segre J.A."/>
            <person name="Kong H.H."/>
        </authorList>
    </citation>
    <scope>NUCLEOTIDE SEQUENCE</scope>
    <source>
        <strain evidence="18">HPV-mSK_183</strain>
    </source>
</reference>
<protein>
    <recommendedName>
        <fullName evidence="16 17">Protein E6</fullName>
    </recommendedName>
</protein>
<comment type="caution">
    <text evidence="16">Lacks conserved residue(s) required for the propagation of feature annotation.</text>
</comment>
<keyword evidence="4 16" id="KW-0945">Host-virus interaction</keyword>
<evidence type="ECO:0000256" key="2">
    <source>
        <dbReference type="ARBA" id="ARBA00022518"/>
    </source>
</evidence>
<dbReference type="GO" id="GO:0052150">
    <property type="term" value="P:symbiont-mediated perturbation of host apoptosis"/>
    <property type="evidence" value="ECO:0007669"/>
    <property type="project" value="UniProtKB-KW"/>
</dbReference>
<dbReference type="GO" id="GO:0003677">
    <property type="term" value="F:DNA binding"/>
    <property type="evidence" value="ECO:0007669"/>
    <property type="project" value="UniProtKB-UniRule"/>
</dbReference>
<evidence type="ECO:0000256" key="5">
    <source>
        <dbReference type="ARBA" id="ARBA00022632"/>
    </source>
</evidence>
<dbReference type="GO" id="GO:0042025">
    <property type="term" value="C:host cell nucleus"/>
    <property type="evidence" value="ECO:0007669"/>
    <property type="project" value="UniProtKB-SubCell"/>
</dbReference>
<evidence type="ECO:0000256" key="11">
    <source>
        <dbReference type="ARBA" id="ARBA00023159"/>
    </source>
</evidence>
<evidence type="ECO:0000256" key="1">
    <source>
        <dbReference type="ARBA" id="ARBA00006346"/>
    </source>
</evidence>
<gene>
    <name evidence="16" type="primary">E6</name>
</gene>
<keyword evidence="6 16" id="KW-0479">Metal-binding</keyword>
<keyword evidence="8 16" id="KW-0862">Zinc</keyword>
<keyword evidence="14 16" id="KW-0899">Viral immunoevasion</keyword>
<keyword evidence="15 16" id="KW-1119">Modulation of host cell apoptosis by virus</keyword>
<keyword evidence="7 16" id="KW-0863">Zinc-finger</keyword>
<dbReference type="GO" id="GO:0052170">
    <property type="term" value="P:symbiont-mediated suppression of host innate immune response"/>
    <property type="evidence" value="ECO:0007669"/>
    <property type="project" value="UniProtKB-KW"/>
</dbReference>
<evidence type="ECO:0000256" key="14">
    <source>
        <dbReference type="ARBA" id="ARBA00023280"/>
    </source>
</evidence>
<sequence length="140" mass="16345">MAAVQPTNLEEYCKVHNCSLFSLSFPCIFCKHPVGYVGLAEFHFKNLNLVYKDNVCYASCSYCLKLTANYELENYYRCSVEAACIEHICKLPLKDILVRCILCYKQLDLTEKFDCVVANSPFVLVRKYWRNYCRICFKTI</sequence>
<dbReference type="EMBL" id="MH777325">
    <property type="protein sequence ID" value="AYA94398.1"/>
    <property type="molecule type" value="Genomic_DNA"/>
</dbReference>
<dbReference type="HAMAP" id="MF_04006">
    <property type="entry name" value="HPV_E6"/>
    <property type="match status" value="1"/>
</dbReference>
<evidence type="ECO:0000256" key="10">
    <source>
        <dbReference type="ARBA" id="ARBA00023125"/>
    </source>
</evidence>
<evidence type="ECO:0000256" key="13">
    <source>
        <dbReference type="ARBA" id="ARBA00023200"/>
    </source>
</evidence>
<organism evidence="18">
    <name type="scientific">Human papillomavirus</name>
    <dbReference type="NCBI Taxonomy" id="10566"/>
    <lineage>
        <taxon>Viruses</taxon>
        <taxon>Monodnaviria</taxon>
        <taxon>Shotokuvirae</taxon>
        <taxon>Cossaviricota</taxon>
        <taxon>Papovaviricetes</taxon>
        <taxon>Zurhausenvirales</taxon>
        <taxon>Papillomaviridae</taxon>
    </lineage>
</organism>
<dbReference type="GO" id="GO:0030430">
    <property type="term" value="C:host cell cytoplasm"/>
    <property type="evidence" value="ECO:0007669"/>
    <property type="project" value="UniProtKB-SubCell"/>
</dbReference>
<evidence type="ECO:0000256" key="3">
    <source>
        <dbReference type="ARBA" id="ARBA00022562"/>
    </source>
</evidence>
<evidence type="ECO:0000256" key="9">
    <source>
        <dbReference type="ARBA" id="ARBA00023015"/>
    </source>
</evidence>
<dbReference type="Gene3D" id="3.30.240.40">
    <property type="entry name" value="E6 early regulatory protein"/>
    <property type="match status" value="2"/>
</dbReference>
<dbReference type="SUPFAM" id="SSF161229">
    <property type="entry name" value="E6 C-terminal domain-like"/>
    <property type="match status" value="2"/>
</dbReference>
<evidence type="ECO:0000256" key="7">
    <source>
        <dbReference type="ARBA" id="ARBA00022771"/>
    </source>
</evidence>
<dbReference type="GO" id="GO:0008270">
    <property type="term" value="F:zinc ion binding"/>
    <property type="evidence" value="ECO:0007669"/>
    <property type="project" value="UniProtKB-KW"/>
</dbReference>
<comment type="subcellular location">
    <subcellularLocation>
        <location evidence="16 17">Host cytoplasm</location>
    </subcellularLocation>
    <subcellularLocation>
        <location evidence="16 17">Host nucleus</location>
    </subcellularLocation>
</comment>
<dbReference type="Pfam" id="PF00518">
    <property type="entry name" value="E6"/>
    <property type="match status" value="1"/>
</dbReference>
<evidence type="ECO:0000256" key="4">
    <source>
        <dbReference type="ARBA" id="ARBA00022581"/>
    </source>
</evidence>
<dbReference type="GO" id="GO:0039502">
    <property type="term" value="P:symbiont-mediated suppression of host type I interferon-mediated signaling pathway"/>
    <property type="evidence" value="ECO:0007669"/>
    <property type="project" value="UniProtKB-UniRule"/>
</dbReference>
<comment type="function">
    <text evidence="16">Plays a major role in the induction and maintenance of cellular transformation. E6 associates with host UBE3A/E6-AP ubiquitin-protein ligase and modulates its activity. Protects host keratinocytes from apoptosis by mediating the degradation of host BAK1. May also inhibit host immune response.</text>
</comment>
<name>A0A385PL92_9PAPI</name>
<keyword evidence="9 16" id="KW-0805">Transcription regulation</keyword>
<dbReference type="GO" id="GO:0006355">
    <property type="term" value="P:regulation of DNA-templated transcription"/>
    <property type="evidence" value="ECO:0007669"/>
    <property type="project" value="UniProtKB-UniRule"/>
</dbReference>
<keyword evidence="11 16" id="KW-0010">Activator</keyword>
<keyword evidence="10 16" id="KW-0238">DNA-binding</keyword>
<proteinExistence type="inferred from homology"/>
<keyword evidence="2 16" id="KW-0244">Early protein</keyword>
<keyword evidence="5 16" id="KW-1090">Inhibition of host innate immune response by virus</keyword>
<comment type="similarity">
    <text evidence="1 16 17">Belongs to the papillomaviridae E6 protein family.</text>
</comment>
<evidence type="ECO:0000256" key="17">
    <source>
        <dbReference type="RuleBase" id="RU363123"/>
    </source>
</evidence>
<evidence type="ECO:0000256" key="12">
    <source>
        <dbReference type="ARBA" id="ARBA00023163"/>
    </source>
</evidence>
<comment type="subunit">
    <text evidence="16">Forms homodimers. Interacts with ubiquitin-protein ligase UBE3A/E6-AP; this interaction stimulates UBE3A ubiquitin activity. Interacts with host BAK1.</text>
</comment>
<evidence type="ECO:0000313" key="18">
    <source>
        <dbReference type="EMBL" id="AYA94398.1"/>
    </source>
</evidence>
<dbReference type="InterPro" id="IPR001334">
    <property type="entry name" value="E6"/>
</dbReference>
<dbReference type="GO" id="GO:0006351">
    <property type="term" value="P:DNA-templated transcription"/>
    <property type="evidence" value="ECO:0007669"/>
    <property type="project" value="UniProtKB-UniRule"/>
</dbReference>
<accession>A0A385PL92</accession>
<feature type="zinc finger region" evidence="16">
    <location>
        <begin position="100"/>
        <end position="136"/>
    </location>
</feature>
<evidence type="ECO:0000256" key="8">
    <source>
        <dbReference type="ARBA" id="ARBA00022833"/>
    </source>
</evidence>
<dbReference type="GO" id="GO:0039648">
    <property type="term" value="P:symbiont-mediated perturbation of host ubiquitin-like protein modification"/>
    <property type="evidence" value="ECO:0007669"/>
    <property type="project" value="UniProtKB-UniRule"/>
</dbReference>
<evidence type="ECO:0000256" key="6">
    <source>
        <dbReference type="ARBA" id="ARBA00022723"/>
    </source>
</evidence>
<evidence type="ECO:0000256" key="16">
    <source>
        <dbReference type="HAMAP-Rule" id="MF_04006"/>
    </source>
</evidence>
<dbReference type="InterPro" id="IPR038575">
    <property type="entry name" value="E6_sf"/>
</dbReference>
<feature type="zinc finger region" evidence="16">
    <location>
        <begin position="27"/>
        <end position="63"/>
    </location>
</feature>
<keyword evidence="13 16" id="KW-1035">Host cytoplasm</keyword>
<keyword evidence="12 16" id="KW-0804">Transcription</keyword>